<protein>
    <recommendedName>
        <fullName evidence="17">Uridine kinase</fullName>
        <ecNumber evidence="17">2.7.1.48</ecNumber>
    </recommendedName>
</protein>
<keyword evidence="5" id="KW-0963">Cytoplasm</keyword>
<dbReference type="NCBIfam" id="TIGR00235">
    <property type="entry name" value="udk"/>
    <property type="match status" value="1"/>
</dbReference>
<dbReference type="GO" id="GO:0044206">
    <property type="term" value="P:UMP salvage"/>
    <property type="evidence" value="ECO:0007669"/>
    <property type="project" value="UniProtKB-UniPathway"/>
</dbReference>
<evidence type="ECO:0000256" key="16">
    <source>
        <dbReference type="ARBA" id="ARBA00065923"/>
    </source>
</evidence>
<dbReference type="NCBIfam" id="NF004018">
    <property type="entry name" value="PRK05480.1"/>
    <property type="match status" value="1"/>
</dbReference>
<keyword evidence="11" id="KW-0832">Ubl conjugation</keyword>
<dbReference type="GO" id="GO:0043771">
    <property type="term" value="F:cytidine kinase activity"/>
    <property type="evidence" value="ECO:0007669"/>
    <property type="project" value="RHEA"/>
</dbReference>
<dbReference type="InterPro" id="IPR027417">
    <property type="entry name" value="P-loop_NTPase"/>
</dbReference>
<dbReference type="EMBL" id="JI167934">
    <property type="protein sequence ID" value="ADY42851.1"/>
    <property type="molecule type" value="mRNA"/>
</dbReference>
<dbReference type="PANTHER" id="PTHR10285">
    <property type="entry name" value="URIDINE KINASE"/>
    <property type="match status" value="1"/>
</dbReference>
<dbReference type="GO" id="GO:0005737">
    <property type="term" value="C:cytoplasm"/>
    <property type="evidence" value="ECO:0007669"/>
    <property type="project" value="UniProtKB-SubCell"/>
</dbReference>
<dbReference type="SUPFAM" id="SSF53271">
    <property type="entry name" value="PRTase-like"/>
    <property type="match status" value="1"/>
</dbReference>
<dbReference type="EC" id="2.7.1.48" evidence="17"/>
<dbReference type="CDD" id="cd06223">
    <property type="entry name" value="PRTases_typeI"/>
    <property type="match status" value="1"/>
</dbReference>
<dbReference type="FunFam" id="3.40.50.300:FF:000200">
    <property type="entry name" value="Uridine-cytidine kinase"/>
    <property type="match status" value="1"/>
</dbReference>
<evidence type="ECO:0000256" key="15">
    <source>
        <dbReference type="ARBA" id="ARBA00056790"/>
    </source>
</evidence>
<feature type="compositionally biased region" description="Polar residues" evidence="18">
    <location>
        <begin position="19"/>
        <end position="30"/>
    </location>
</feature>
<feature type="domain" description="Phosphoribosyltransferase" evidence="20">
    <location>
        <begin position="327"/>
        <end position="531"/>
    </location>
</feature>
<comment type="function">
    <text evidence="15">May contribute to UTP accumulation needed for blast transformation and proliferation.</text>
</comment>
<feature type="region of interest" description="Disordered" evidence="18">
    <location>
        <begin position="541"/>
        <end position="642"/>
    </location>
</feature>
<dbReference type="GO" id="GO:0005524">
    <property type="term" value="F:ATP binding"/>
    <property type="evidence" value="ECO:0007669"/>
    <property type="project" value="UniProtKB-KW"/>
</dbReference>
<comment type="catalytic activity">
    <reaction evidence="14 17">
        <text>uridine + ATP = UMP + ADP + H(+)</text>
        <dbReference type="Rhea" id="RHEA:16825"/>
        <dbReference type="ChEBI" id="CHEBI:15378"/>
        <dbReference type="ChEBI" id="CHEBI:16704"/>
        <dbReference type="ChEBI" id="CHEBI:30616"/>
        <dbReference type="ChEBI" id="CHEBI:57865"/>
        <dbReference type="ChEBI" id="CHEBI:456216"/>
        <dbReference type="EC" id="2.7.1.48"/>
    </reaction>
</comment>
<proteinExistence type="evidence at transcript level"/>
<evidence type="ECO:0000256" key="3">
    <source>
        <dbReference type="ARBA" id="ARBA00004690"/>
    </source>
</evidence>
<dbReference type="Gene3D" id="3.40.50.300">
    <property type="entry name" value="P-loop containing nucleotide triphosphate hydrolases"/>
    <property type="match status" value="1"/>
</dbReference>
<keyword evidence="10 17" id="KW-0067">ATP-binding</keyword>
<evidence type="ECO:0000256" key="6">
    <source>
        <dbReference type="ARBA" id="ARBA00022553"/>
    </source>
</evidence>
<feature type="compositionally biased region" description="Basic and acidic residues" evidence="18">
    <location>
        <begin position="1"/>
        <end position="11"/>
    </location>
</feature>
<dbReference type="Gene3D" id="3.40.50.2020">
    <property type="match status" value="1"/>
</dbReference>
<evidence type="ECO:0000256" key="8">
    <source>
        <dbReference type="ARBA" id="ARBA00022741"/>
    </source>
</evidence>
<feature type="compositionally biased region" description="Polar residues" evidence="18">
    <location>
        <begin position="546"/>
        <end position="559"/>
    </location>
</feature>
<comment type="pathway">
    <text evidence="3 17">Pyrimidine metabolism; UMP biosynthesis via salvage pathway; UMP from uridine: step 1/1.</text>
</comment>
<evidence type="ECO:0000256" key="10">
    <source>
        <dbReference type="ARBA" id="ARBA00022840"/>
    </source>
</evidence>
<evidence type="ECO:0000256" key="1">
    <source>
        <dbReference type="ARBA" id="ARBA00004123"/>
    </source>
</evidence>
<comment type="catalytic activity">
    <reaction evidence="13 17">
        <text>cytidine + ATP = CMP + ADP + H(+)</text>
        <dbReference type="Rhea" id="RHEA:24674"/>
        <dbReference type="ChEBI" id="CHEBI:15378"/>
        <dbReference type="ChEBI" id="CHEBI:17562"/>
        <dbReference type="ChEBI" id="CHEBI:30616"/>
        <dbReference type="ChEBI" id="CHEBI:60377"/>
        <dbReference type="ChEBI" id="CHEBI:456216"/>
        <dbReference type="EC" id="2.7.1.48"/>
    </reaction>
</comment>
<evidence type="ECO:0000256" key="14">
    <source>
        <dbReference type="ARBA" id="ARBA00048909"/>
    </source>
</evidence>
<dbReference type="PRINTS" id="PR00988">
    <property type="entry name" value="URIDINKINASE"/>
</dbReference>
<feature type="compositionally biased region" description="Polar residues" evidence="18">
    <location>
        <begin position="566"/>
        <end position="577"/>
    </location>
</feature>
<evidence type="ECO:0000256" key="12">
    <source>
        <dbReference type="ARBA" id="ARBA00023242"/>
    </source>
</evidence>
<evidence type="ECO:0000256" key="4">
    <source>
        <dbReference type="ARBA" id="ARBA00005408"/>
    </source>
</evidence>
<dbReference type="FunFam" id="3.40.50.2020:FF:000010">
    <property type="entry name" value="Uridine-cytidine kinase"/>
    <property type="match status" value="1"/>
</dbReference>
<feature type="region of interest" description="Disordered" evidence="18">
    <location>
        <begin position="1"/>
        <end position="61"/>
    </location>
</feature>
<dbReference type="Pfam" id="PF14681">
    <property type="entry name" value="UPRTase"/>
    <property type="match status" value="1"/>
</dbReference>
<comment type="subunit">
    <text evidence="16">Interacts with RNF19B.</text>
</comment>
<dbReference type="InterPro" id="IPR000836">
    <property type="entry name" value="PRTase_dom"/>
</dbReference>
<comment type="subcellular location">
    <subcellularLocation>
        <location evidence="2">Cytoplasm</location>
    </subcellularLocation>
    <subcellularLocation>
        <location evidence="1">Nucleus</location>
    </subcellularLocation>
</comment>
<evidence type="ECO:0000256" key="5">
    <source>
        <dbReference type="ARBA" id="ARBA00022490"/>
    </source>
</evidence>
<dbReference type="SUPFAM" id="SSF52540">
    <property type="entry name" value="P-loop containing nucleoside triphosphate hydrolases"/>
    <property type="match status" value="1"/>
</dbReference>
<evidence type="ECO:0000259" key="20">
    <source>
        <dbReference type="Pfam" id="PF14681"/>
    </source>
</evidence>
<dbReference type="AlphaFoldDB" id="F1KY97"/>
<evidence type="ECO:0000256" key="9">
    <source>
        <dbReference type="ARBA" id="ARBA00022777"/>
    </source>
</evidence>
<dbReference type="UniPathway" id="UPA00579">
    <property type="reaction ID" value="UER00640"/>
</dbReference>
<keyword evidence="6" id="KW-0597">Phosphoprotein</keyword>
<comment type="similarity">
    <text evidence="4 17">Belongs to the uridine kinase family.</text>
</comment>
<accession>F1KY97</accession>
<keyword evidence="8 17" id="KW-0547">Nucleotide-binding</keyword>
<reference evidence="21" key="1">
    <citation type="journal article" date="2011" name="Genome Res.">
        <title>Deep small RNA sequencing from the nematode Ascaris reveals conservation, functional diversification, and novel developmental profiles.</title>
        <authorList>
            <person name="Wang J."/>
            <person name="Czech B."/>
            <person name="Crunk A."/>
            <person name="Wallace A."/>
            <person name="Mitreva M."/>
            <person name="Hannon G.J."/>
            <person name="Davis R.E."/>
        </authorList>
    </citation>
    <scope>NUCLEOTIDE SEQUENCE</scope>
</reference>
<keyword evidence="9 17" id="KW-0418">Kinase</keyword>
<feature type="domain" description="Phosphoribulokinase/uridine kinase" evidence="19">
    <location>
        <begin position="93"/>
        <end position="281"/>
    </location>
</feature>
<organism evidence="21">
    <name type="scientific">Ascaris suum</name>
    <name type="common">Pig roundworm</name>
    <name type="synonym">Ascaris lumbricoides</name>
    <dbReference type="NCBI Taxonomy" id="6253"/>
    <lineage>
        <taxon>Eukaryota</taxon>
        <taxon>Metazoa</taxon>
        <taxon>Ecdysozoa</taxon>
        <taxon>Nematoda</taxon>
        <taxon>Chromadorea</taxon>
        <taxon>Rhabditida</taxon>
        <taxon>Spirurina</taxon>
        <taxon>Ascaridomorpha</taxon>
        <taxon>Ascaridoidea</taxon>
        <taxon>Ascarididae</taxon>
        <taxon>Ascaris</taxon>
    </lineage>
</organism>
<dbReference type="GO" id="GO:0004849">
    <property type="term" value="F:uridine kinase activity"/>
    <property type="evidence" value="ECO:0007669"/>
    <property type="project" value="UniProtKB-EC"/>
</dbReference>
<keyword evidence="12" id="KW-0539">Nucleus</keyword>
<evidence type="ECO:0000256" key="2">
    <source>
        <dbReference type="ARBA" id="ARBA00004496"/>
    </source>
</evidence>
<evidence type="ECO:0000259" key="19">
    <source>
        <dbReference type="Pfam" id="PF00485"/>
    </source>
</evidence>
<dbReference type="NCBIfam" id="NF001097">
    <property type="entry name" value="PRK00129.1"/>
    <property type="match status" value="1"/>
</dbReference>
<dbReference type="CDD" id="cd02023">
    <property type="entry name" value="UMPK"/>
    <property type="match status" value="1"/>
</dbReference>
<dbReference type="GO" id="GO:0005634">
    <property type="term" value="C:nucleus"/>
    <property type="evidence" value="ECO:0007669"/>
    <property type="project" value="UniProtKB-SubCell"/>
</dbReference>
<evidence type="ECO:0000256" key="7">
    <source>
        <dbReference type="ARBA" id="ARBA00022679"/>
    </source>
</evidence>
<dbReference type="UniPathway" id="UPA00574">
    <property type="reaction ID" value="UER00637"/>
</dbReference>
<sequence length="642" mass="72436">MRPQEEHRVKIADLLPKSCASSGSSVNEMSSRSRTERAGSSPPPHAIRRRNRTISGSKSEDHLLTTESGRLIYTKGRPPWYDREGKNLKQPYVIGICGGSASGKTTVARRIIERLEVPWVTVLSMDSFYKVLSEEQHQLAARHEYNFDHPQAFDFDLLCETLRRLRDGKSVEVPVYDFTTHRRDKQPKLMYGADVLIFEGILAFHTKELVELMDMKVFVDTDPDTRLARRLKRDTEERGRKVEGILEQYLRFVKPAFDTFIAPGMKCADIIVPRGGENEVAIDLIVKQVKTQLAERGYDASKNPNLQRADMVHRSFPHQLPSSLHIVPQTPQVRGLHTFIRNRKTPRDEFIFYSERLMRILIENAMNFMPFKDVSVETPSGKTFSGKRCTAVICGVAIMRAGETMENSLRAVVKDCKMGKILIQTNERTMEPELYYLRLPKNVQQYKILLMDATVATGAAAMMAIRILLDHDVLEENIILISLLMAETGVHSLAYAFPKVTLLTTAVDAHISESYYVIPGMGNFGDRYFGTEAVAFFDDNSDTEDATTSQNTDECNNSNNDDRGNITETAYVNNLQSADADRNQNRSDEGDSGERDDLEISQKTLDLDSPQSSGYGSNTQENIAEDSPDSVDTEHSYQSSCQ</sequence>
<dbReference type="InterPro" id="IPR029057">
    <property type="entry name" value="PRTase-like"/>
</dbReference>
<evidence type="ECO:0000256" key="17">
    <source>
        <dbReference type="RuleBase" id="RU003825"/>
    </source>
</evidence>
<name>F1KY97_ASCSU</name>
<evidence type="ECO:0000256" key="18">
    <source>
        <dbReference type="SAM" id="MobiDB-lite"/>
    </source>
</evidence>
<evidence type="ECO:0000313" key="21">
    <source>
        <dbReference type="EMBL" id="ADY42851.1"/>
    </source>
</evidence>
<comment type="pathway">
    <text evidence="17">Pyrimidine metabolism; CTP biosynthesis via salvage pathway; CTP from cytidine: step 1/3.</text>
</comment>
<feature type="compositionally biased region" description="Basic and acidic residues" evidence="18">
    <location>
        <begin position="579"/>
        <end position="600"/>
    </location>
</feature>
<dbReference type="InterPro" id="IPR006083">
    <property type="entry name" value="PRK/URK"/>
</dbReference>
<evidence type="ECO:0000256" key="11">
    <source>
        <dbReference type="ARBA" id="ARBA00022843"/>
    </source>
</evidence>
<dbReference type="InterPro" id="IPR000764">
    <property type="entry name" value="Uridine_kinase-like"/>
</dbReference>
<dbReference type="Pfam" id="PF00485">
    <property type="entry name" value="PRK"/>
    <property type="match status" value="1"/>
</dbReference>
<evidence type="ECO:0000256" key="13">
    <source>
        <dbReference type="ARBA" id="ARBA00047436"/>
    </source>
</evidence>
<feature type="compositionally biased region" description="Polar residues" evidence="18">
    <location>
        <begin position="601"/>
        <end position="622"/>
    </location>
</feature>
<keyword evidence="7 17" id="KW-0808">Transferase</keyword>
<dbReference type="GO" id="GO:0044211">
    <property type="term" value="P:CTP salvage"/>
    <property type="evidence" value="ECO:0007669"/>
    <property type="project" value="UniProtKB-UniPathway"/>
</dbReference>